<organism evidence="2 3">
    <name type="scientific">Bordetella avium (strain 197N)</name>
    <dbReference type="NCBI Taxonomy" id="360910"/>
    <lineage>
        <taxon>Bacteria</taxon>
        <taxon>Pseudomonadati</taxon>
        <taxon>Pseudomonadota</taxon>
        <taxon>Betaproteobacteria</taxon>
        <taxon>Burkholderiales</taxon>
        <taxon>Alcaligenaceae</taxon>
        <taxon>Bordetella</taxon>
    </lineage>
</organism>
<dbReference type="RefSeq" id="WP_012416936.1">
    <property type="nucleotide sequence ID" value="NC_010645.1"/>
</dbReference>
<dbReference type="InterPro" id="IPR013445">
    <property type="entry name" value="CDP_4_6_deHydtase"/>
</dbReference>
<evidence type="ECO:0000313" key="3">
    <source>
        <dbReference type="Proteomes" id="UP000001977"/>
    </source>
</evidence>
<dbReference type="Pfam" id="PF16363">
    <property type="entry name" value="GDP_Man_Dehyd"/>
    <property type="match status" value="1"/>
</dbReference>
<sequence>MIKPEFWAGRRVLLTGHTGFKGSWLSLWLTQMGAQVTGMALAPETQPDLFGVASAGAGMTSIIGDIRNAERVLETVQAAKPEIIIHMAAQPLVRYSYTHPVDTYATNVMGTVHVLETLRHVPGVRAVVVVTSDKCYENRETRRPFLEDDPMGGHDPYSSSKGCAELVTTAYRNSYFSPSAYGSHGVAVASARAGNVIGGGDWAQDRLIPDIMRAIGAGQAVHIRSPNAIRPWQHVLEPLSGYLMLAQALYERGAEFADAWNFGPAATDARPVQWIVEQLVMAWGPPARWTLDQDAHPHEAHLLMLDSTKASRELGWKPVWSLEQTLSRIVAWHKAHLAGADMREICLKEIAAYSHDTAQAG</sequence>
<dbReference type="KEGG" id="bav:BAV1254"/>
<keyword evidence="2" id="KW-0456">Lyase</keyword>
<dbReference type="NCBIfam" id="TIGR02622">
    <property type="entry name" value="CDP_4_6_dhtase"/>
    <property type="match status" value="1"/>
</dbReference>
<protein>
    <submittedName>
        <fullName evidence="2">CDP-glucose 4,6-dehydratase</fullName>
        <ecNumber evidence="2">4.2.1.45</ecNumber>
    </submittedName>
</protein>
<name>Q2L326_BORA1</name>
<dbReference type="Gene3D" id="3.90.25.10">
    <property type="entry name" value="UDP-galactose 4-epimerase, domain 1"/>
    <property type="match status" value="1"/>
</dbReference>
<proteinExistence type="predicted"/>
<dbReference type="OrthoDB" id="9779041at2"/>
<accession>Q2L326</accession>
<dbReference type="AlphaFoldDB" id="Q2L326"/>
<evidence type="ECO:0000313" key="2">
    <source>
        <dbReference type="EMBL" id="CAJ48862.1"/>
    </source>
</evidence>
<dbReference type="SUPFAM" id="SSF51735">
    <property type="entry name" value="NAD(P)-binding Rossmann-fold domains"/>
    <property type="match status" value="1"/>
</dbReference>
<dbReference type="GeneID" id="92935555"/>
<feature type="domain" description="NAD(P)-binding" evidence="1">
    <location>
        <begin position="13"/>
        <end position="327"/>
    </location>
</feature>
<reference evidence="2 3" key="1">
    <citation type="journal article" date="2006" name="J. Bacteriol.">
        <title>Comparison of the genome sequence of the poultry pathogen Bordetella avium with those of B. bronchiseptica, B. pertussis, and B. parapertussis reveals extensive diversity in surface structures associated with host interaction.</title>
        <authorList>
            <person name="Sebaihia M."/>
            <person name="Preston A."/>
            <person name="Maskell D.J."/>
            <person name="Kuzmiak H."/>
            <person name="Connell T.D."/>
            <person name="King N.D."/>
            <person name="Orndorff P.E."/>
            <person name="Miyamoto D.M."/>
            <person name="Thomson N.R."/>
            <person name="Harris D."/>
            <person name="Goble A."/>
            <person name="Lord A."/>
            <person name="Murphy L."/>
            <person name="Quail M.A."/>
            <person name="Rutter S."/>
            <person name="Squares R."/>
            <person name="Squares S."/>
            <person name="Woodward J."/>
            <person name="Parkhill J."/>
            <person name="Temple L.M."/>
        </authorList>
    </citation>
    <scope>NUCLEOTIDE SEQUENCE [LARGE SCALE GENOMIC DNA]</scope>
    <source>
        <strain evidence="2 3">197N</strain>
    </source>
</reference>
<dbReference type="PANTHER" id="PTHR43000">
    <property type="entry name" value="DTDP-D-GLUCOSE 4,6-DEHYDRATASE-RELATED"/>
    <property type="match status" value="1"/>
</dbReference>
<keyword evidence="3" id="KW-1185">Reference proteome</keyword>
<dbReference type="EC" id="4.2.1.45" evidence="2"/>
<dbReference type="InterPro" id="IPR016040">
    <property type="entry name" value="NAD(P)-bd_dom"/>
</dbReference>
<dbReference type="Proteomes" id="UP000001977">
    <property type="component" value="Chromosome"/>
</dbReference>
<dbReference type="EMBL" id="AM167904">
    <property type="protein sequence ID" value="CAJ48862.1"/>
    <property type="molecule type" value="Genomic_DNA"/>
</dbReference>
<dbReference type="CDD" id="cd05252">
    <property type="entry name" value="CDP_GD_SDR_e"/>
    <property type="match status" value="1"/>
</dbReference>
<dbReference type="Gene3D" id="3.40.50.720">
    <property type="entry name" value="NAD(P)-binding Rossmann-like Domain"/>
    <property type="match status" value="1"/>
</dbReference>
<evidence type="ECO:0000259" key="1">
    <source>
        <dbReference type="Pfam" id="PF16363"/>
    </source>
</evidence>
<dbReference type="STRING" id="360910.BAV1254"/>
<gene>
    <name evidence="2" type="primary">rfbG</name>
    <name evidence="2" type="ordered locus">BAV1254</name>
</gene>
<dbReference type="GO" id="GO:0047733">
    <property type="term" value="F:CDP-glucose 4,6-dehydratase activity"/>
    <property type="evidence" value="ECO:0007669"/>
    <property type="project" value="UniProtKB-EC"/>
</dbReference>
<dbReference type="InterPro" id="IPR036291">
    <property type="entry name" value="NAD(P)-bd_dom_sf"/>
</dbReference>
<dbReference type="HOGENOM" id="CLU_007383_1_7_4"/>
<dbReference type="eggNOG" id="COG0451">
    <property type="taxonomic scope" value="Bacteria"/>
</dbReference>